<dbReference type="EMBL" id="GBXM01060028">
    <property type="protein sequence ID" value="JAH48549.1"/>
    <property type="molecule type" value="Transcribed_RNA"/>
</dbReference>
<dbReference type="AlphaFoldDB" id="A0A0E9T4K6"/>
<sequence>MCAEFLSRWNQGKGWCEYVVIEYLRYACVNV</sequence>
<name>A0A0E9T4K6_ANGAN</name>
<proteinExistence type="predicted"/>
<evidence type="ECO:0000313" key="1">
    <source>
        <dbReference type="EMBL" id="JAH48549.1"/>
    </source>
</evidence>
<protein>
    <submittedName>
        <fullName evidence="1">Uncharacterized protein</fullName>
    </submittedName>
</protein>
<accession>A0A0E9T4K6</accession>
<reference evidence="1" key="1">
    <citation type="submission" date="2014-11" db="EMBL/GenBank/DDBJ databases">
        <authorList>
            <person name="Amaro Gonzalez C."/>
        </authorList>
    </citation>
    <scope>NUCLEOTIDE SEQUENCE</scope>
</reference>
<reference evidence="1" key="2">
    <citation type="journal article" date="2015" name="Fish Shellfish Immunol.">
        <title>Early steps in the European eel (Anguilla anguilla)-Vibrio vulnificus interaction in the gills: Role of the RtxA13 toxin.</title>
        <authorList>
            <person name="Callol A."/>
            <person name="Pajuelo D."/>
            <person name="Ebbesson L."/>
            <person name="Teles M."/>
            <person name="MacKenzie S."/>
            <person name="Amaro C."/>
        </authorList>
    </citation>
    <scope>NUCLEOTIDE SEQUENCE</scope>
</reference>
<organism evidence="1">
    <name type="scientific">Anguilla anguilla</name>
    <name type="common">European freshwater eel</name>
    <name type="synonym">Muraena anguilla</name>
    <dbReference type="NCBI Taxonomy" id="7936"/>
    <lineage>
        <taxon>Eukaryota</taxon>
        <taxon>Metazoa</taxon>
        <taxon>Chordata</taxon>
        <taxon>Craniata</taxon>
        <taxon>Vertebrata</taxon>
        <taxon>Euteleostomi</taxon>
        <taxon>Actinopterygii</taxon>
        <taxon>Neopterygii</taxon>
        <taxon>Teleostei</taxon>
        <taxon>Anguilliformes</taxon>
        <taxon>Anguillidae</taxon>
        <taxon>Anguilla</taxon>
    </lineage>
</organism>